<feature type="region of interest" description="Disordered" evidence="1">
    <location>
        <begin position="160"/>
        <end position="405"/>
    </location>
</feature>
<feature type="compositionally biased region" description="Low complexity" evidence="1">
    <location>
        <begin position="181"/>
        <end position="190"/>
    </location>
</feature>
<dbReference type="RefSeq" id="WP_105338910.1">
    <property type="nucleotide sequence ID" value="NZ_PUHZ01000025.1"/>
</dbReference>
<evidence type="ECO:0008006" key="5">
    <source>
        <dbReference type="Google" id="ProtNLM"/>
    </source>
</evidence>
<name>A0A2S8GD15_9BACT</name>
<keyword evidence="2" id="KW-0472">Membrane</keyword>
<keyword evidence="2" id="KW-0812">Transmembrane</keyword>
<feature type="transmembrane region" description="Helical" evidence="2">
    <location>
        <begin position="431"/>
        <end position="452"/>
    </location>
</feature>
<keyword evidence="2" id="KW-1133">Transmembrane helix</keyword>
<dbReference type="EMBL" id="PUHZ01000025">
    <property type="protein sequence ID" value="PQO42329.1"/>
    <property type="molecule type" value="Genomic_DNA"/>
</dbReference>
<reference evidence="3 4" key="1">
    <citation type="submission" date="2018-02" db="EMBL/GenBank/DDBJ databases">
        <title>Comparative genomes isolates from brazilian mangrove.</title>
        <authorList>
            <person name="Araujo J.E."/>
            <person name="Taketani R.G."/>
            <person name="Silva M.C.P."/>
            <person name="Loureco M.V."/>
            <person name="Andreote F.D."/>
        </authorList>
    </citation>
    <scope>NUCLEOTIDE SEQUENCE [LARGE SCALE GENOMIC DNA]</scope>
    <source>
        <strain evidence="3 4">Nap-Phe MGV</strain>
    </source>
</reference>
<dbReference type="Gene3D" id="2.30.30.700">
    <property type="entry name" value="SLA1 homology domain 1"/>
    <property type="match status" value="2"/>
</dbReference>
<evidence type="ECO:0000256" key="2">
    <source>
        <dbReference type="SAM" id="Phobius"/>
    </source>
</evidence>
<comment type="caution">
    <text evidence="3">The sequence shown here is derived from an EMBL/GenBank/DDBJ whole genome shotgun (WGS) entry which is preliminary data.</text>
</comment>
<dbReference type="Proteomes" id="UP000237819">
    <property type="component" value="Unassembled WGS sequence"/>
</dbReference>
<sequence>MLAAPTSALARSWTTPDGKVIEAELVEITHQGKSVILDMKGQRFEVPVDKLSSKDRAYVEGVYDASDKRSDAEIKKEVEEAAEEDAQGKSKPQSVRLTARRTWTDRTGNTMDAQFVRLIGSTVLLRNGSNYQRIPYYELSTKDRQFIFDGHVAMNQTNLVPPVRPDLLDTSAEGSMSPYQEGSPAPSETTETSEKPSEEEGEKLPPSGFGSDTQLPPSGFGSDVKLPPSGFGAVETSESTAVTLPPSGFGDTGAADSGDVKLPSSGFGDTGSMASTDTPSPKPNGGRPPKVGVPRSTIVGDDGEVEMSEGEGPLFDVASVPDRVNENSGNEYTGFPSSDVAKADTSRKPSKEDKPANTPTNTGNASTNAFGSTSAPSPNKPRNPGPGGGNAPGGNSPGGSPKFGSAAQMMEDFEPIVAPVKRELTTADYNMQMFAVALLSIGSLMMSGGYMWLIAMAFLDSIEWGLRSLIPGMAVMFGFSEWDKASTPLLSMLLGICLTLGGFGMLLGVT</sequence>
<organism evidence="3 4">
    <name type="scientific">Blastopirellula marina</name>
    <dbReference type="NCBI Taxonomy" id="124"/>
    <lineage>
        <taxon>Bacteria</taxon>
        <taxon>Pseudomonadati</taxon>
        <taxon>Planctomycetota</taxon>
        <taxon>Planctomycetia</taxon>
        <taxon>Pirellulales</taxon>
        <taxon>Pirellulaceae</taxon>
        <taxon>Blastopirellula</taxon>
    </lineage>
</organism>
<gene>
    <name evidence="3" type="ORF">C5Y93_28755</name>
</gene>
<feature type="transmembrane region" description="Helical" evidence="2">
    <location>
        <begin position="488"/>
        <end position="509"/>
    </location>
</feature>
<feature type="compositionally biased region" description="Gly residues" evidence="1">
    <location>
        <begin position="385"/>
        <end position="397"/>
    </location>
</feature>
<evidence type="ECO:0000313" key="4">
    <source>
        <dbReference type="Proteomes" id="UP000237819"/>
    </source>
</evidence>
<evidence type="ECO:0000313" key="3">
    <source>
        <dbReference type="EMBL" id="PQO42329.1"/>
    </source>
</evidence>
<dbReference type="AlphaFoldDB" id="A0A2S8GD15"/>
<feature type="compositionally biased region" description="Basic and acidic residues" evidence="1">
    <location>
        <begin position="341"/>
        <end position="355"/>
    </location>
</feature>
<protein>
    <recommendedName>
        <fullName evidence="5">SLA1 homology domain-containing protein</fullName>
    </recommendedName>
</protein>
<dbReference type="OrthoDB" id="268043at2"/>
<evidence type="ECO:0000256" key="1">
    <source>
        <dbReference type="SAM" id="MobiDB-lite"/>
    </source>
</evidence>
<feature type="compositionally biased region" description="Polar residues" evidence="1">
    <location>
        <begin position="357"/>
        <end position="375"/>
    </location>
</feature>
<proteinExistence type="predicted"/>
<accession>A0A2S8GD15</accession>